<sequence length="436" mass="48384">MSPSRVLRTGFILMAILSQDVRLPKLQNKNLNYVGIGFAEAKVGVNKPLLIPKDFTTVIDVAGFLSDGQVLDFLPVGDGIARVYGLNEIQAGIGQGLLRRVIHMFLQANNNMVEVPPPPPPKYVKIQEKPPLKPPRQKRRQPPLMPLRTPTGPTKLTTALSVDRDLESRDIDEDHTTGMKLQKNHKKWSENIKNSDQDHKMVDVQTYHEMHSIEKQKSEHFGGCMVSDLLGKHPHLMEGCKVIGFFGQPVRRRLLSVVGEEANTATMLGANFSAGFVAGSLAASATCPLDVVKTRRQIEACKDPVRALRMTTRQILMEVWRCVVEGTFDDDGTGTDGDEEYDGDEDEPDIVEKEVRDDNQVVPWSSTLPPPASSSSNNEEFWSADRGVSMQRQHHDVADRSFEDDLNCSSVRIKHRKPSSTVTEPAVVYGGDSDGI</sequence>
<comment type="caution">
    <text evidence="1">The sequence shown here is derived from an EMBL/GenBank/DDBJ whole genome shotgun (WGS) entry which is preliminary data.</text>
</comment>
<organism evidence="1 2">
    <name type="scientific">Cichorium intybus</name>
    <name type="common">Chicory</name>
    <dbReference type="NCBI Taxonomy" id="13427"/>
    <lineage>
        <taxon>Eukaryota</taxon>
        <taxon>Viridiplantae</taxon>
        <taxon>Streptophyta</taxon>
        <taxon>Embryophyta</taxon>
        <taxon>Tracheophyta</taxon>
        <taxon>Spermatophyta</taxon>
        <taxon>Magnoliopsida</taxon>
        <taxon>eudicotyledons</taxon>
        <taxon>Gunneridae</taxon>
        <taxon>Pentapetalae</taxon>
        <taxon>asterids</taxon>
        <taxon>campanulids</taxon>
        <taxon>Asterales</taxon>
        <taxon>Asteraceae</taxon>
        <taxon>Cichorioideae</taxon>
        <taxon>Cichorieae</taxon>
        <taxon>Cichoriinae</taxon>
        <taxon>Cichorium</taxon>
    </lineage>
</organism>
<reference evidence="1 2" key="2">
    <citation type="journal article" date="2022" name="Mol. Ecol. Resour.">
        <title>The genomes of chicory, endive, great burdock and yacon provide insights into Asteraceae paleo-polyploidization history and plant inulin production.</title>
        <authorList>
            <person name="Fan W."/>
            <person name="Wang S."/>
            <person name="Wang H."/>
            <person name="Wang A."/>
            <person name="Jiang F."/>
            <person name="Liu H."/>
            <person name="Zhao H."/>
            <person name="Xu D."/>
            <person name="Zhang Y."/>
        </authorList>
    </citation>
    <scope>NUCLEOTIDE SEQUENCE [LARGE SCALE GENOMIC DNA]</scope>
    <source>
        <strain evidence="2">cv. Punajuju</strain>
        <tissue evidence="1">Leaves</tissue>
    </source>
</reference>
<evidence type="ECO:0000313" key="1">
    <source>
        <dbReference type="EMBL" id="KAI3700855.1"/>
    </source>
</evidence>
<reference evidence="2" key="1">
    <citation type="journal article" date="2022" name="Mol. Ecol. Resour.">
        <title>The genomes of chicory, endive, great burdock and yacon provide insights into Asteraceae palaeo-polyploidization history and plant inulin production.</title>
        <authorList>
            <person name="Fan W."/>
            <person name="Wang S."/>
            <person name="Wang H."/>
            <person name="Wang A."/>
            <person name="Jiang F."/>
            <person name="Liu H."/>
            <person name="Zhao H."/>
            <person name="Xu D."/>
            <person name="Zhang Y."/>
        </authorList>
    </citation>
    <scope>NUCLEOTIDE SEQUENCE [LARGE SCALE GENOMIC DNA]</scope>
    <source>
        <strain evidence="2">cv. Punajuju</strain>
    </source>
</reference>
<keyword evidence="2" id="KW-1185">Reference proteome</keyword>
<evidence type="ECO:0000313" key="2">
    <source>
        <dbReference type="Proteomes" id="UP001055811"/>
    </source>
</evidence>
<proteinExistence type="predicted"/>
<dbReference type="EMBL" id="CM042016">
    <property type="protein sequence ID" value="KAI3700855.1"/>
    <property type="molecule type" value="Genomic_DNA"/>
</dbReference>
<dbReference type="Proteomes" id="UP001055811">
    <property type="component" value="Linkage Group LG08"/>
</dbReference>
<gene>
    <name evidence="1" type="ORF">L2E82_45495</name>
</gene>
<accession>A0ACB8ZXJ6</accession>
<protein>
    <submittedName>
        <fullName evidence="1">Uncharacterized protein</fullName>
    </submittedName>
</protein>
<name>A0ACB8ZXJ6_CICIN</name>